<dbReference type="RefSeq" id="WP_113893547.1">
    <property type="nucleotide sequence ID" value="NZ_JANJGA010000001.1"/>
</dbReference>
<evidence type="ECO:0000313" key="2">
    <source>
        <dbReference type="Proteomes" id="UP000252669"/>
    </source>
</evidence>
<dbReference type="Proteomes" id="UP000252669">
    <property type="component" value="Unassembled WGS sequence"/>
</dbReference>
<gene>
    <name evidence="1" type="ORF">CRU91_03755</name>
</gene>
<keyword evidence="2" id="KW-1185">Reference proteome</keyword>
<evidence type="ECO:0000313" key="1">
    <source>
        <dbReference type="EMBL" id="RBQ29458.1"/>
    </source>
</evidence>
<comment type="caution">
    <text evidence="1">The sequence shown here is derived from an EMBL/GenBank/DDBJ whole genome shotgun (WGS) entry which is preliminary data.</text>
</comment>
<organism evidence="1 2">
    <name type="scientific">Aliarcobacter vitoriensis</name>
    <dbReference type="NCBI Taxonomy" id="2011099"/>
    <lineage>
        <taxon>Bacteria</taxon>
        <taxon>Pseudomonadati</taxon>
        <taxon>Campylobacterota</taxon>
        <taxon>Epsilonproteobacteria</taxon>
        <taxon>Campylobacterales</taxon>
        <taxon>Arcobacteraceae</taxon>
        <taxon>Aliarcobacter</taxon>
    </lineage>
</organism>
<protein>
    <submittedName>
        <fullName evidence="1">Uncharacterized protein</fullName>
    </submittedName>
</protein>
<accession>A0A366MT60</accession>
<dbReference type="AlphaFoldDB" id="A0A366MT60"/>
<name>A0A366MT60_9BACT</name>
<proteinExistence type="predicted"/>
<dbReference type="EMBL" id="PDKB01000005">
    <property type="protein sequence ID" value="RBQ29458.1"/>
    <property type="molecule type" value="Genomic_DNA"/>
</dbReference>
<reference evidence="1 2" key="1">
    <citation type="submission" date="2017-10" db="EMBL/GenBank/DDBJ databases">
        <title>Genomics of the genus Arcobacter.</title>
        <authorList>
            <person name="Perez-Cataluna A."/>
            <person name="Figueras M.J."/>
        </authorList>
    </citation>
    <scope>NUCLEOTIDE SEQUENCE [LARGE SCALE GENOMIC DNA]</scope>
    <source>
        <strain evidence="1 2">CECT 9230</strain>
    </source>
</reference>
<sequence>MANLKGGTFEKQIKDAFHRLEAFGIGRVGKSDNLTHSDKLAEKREMYLKDITSFFKSQNLNNKLNTLFTKENLNNFFNSRLENLSSKTQENYLRGFSSMLKGLEQQNIYIPLQLEDKDFFNDRVSIIKDEADIIIENRYIENVDNVIKSLYEDRAISGLIAEIQYNLSIRQSEAFKLVKNPTLYLDSGYVVNLVGKGNHKYNPKEISFELEQKLLNNKDFLIDKSTYYSDLKSYDISSHDFRFTAARDKFEDMLKSGISEKEAKLQVSQELNHKREAITNYYLKRTE</sequence>
<dbReference type="OrthoDB" id="5342332at2"/>